<keyword evidence="1" id="KW-1133">Transmembrane helix</keyword>
<proteinExistence type="predicted"/>
<feature type="transmembrane region" description="Helical" evidence="1">
    <location>
        <begin position="324"/>
        <end position="342"/>
    </location>
</feature>
<feature type="transmembrane region" description="Helical" evidence="1">
    <location>
        <begin position="200"/>
        <end position="224"/>
    </location>
</feature>
<evidence type="ECO:0000313" key="2">
    <source>
        <dbReference type="EMBL" id="GBG13632.1"/>
    </source>
</evidence>
<keyword evidence="1" id="KW-0812">Transmembrane</keyword>
<feature type="transmembrane region" description="Helical" evidence="1">
    <location>
        <begin position="21"/>
        <end position="43"/>
    </location>
</feature>
<feature type="transmembrane region" description="Helical" evidence="1">
    <location>
        <begin position="160"/>
        <end position="180"/>
    </location>
</feature>
<keyword evidence="2" id="KW-0675">Receptor</keyword>
<dbReference type="AlphaFoldDB" id="A0A2R5F5M9"/>
<dbReference type="RefSeq" id="WP_109014811.1">
    <property type="nucleotide sequence ID" value="NZ_BDOQ01000003.1"/>
</dbReference>
<sequence>MNDHAPLEVSRFRPLSRFQWLGSKTTMVFLCYLVAAISFGGFFEKWAFRDGMSYSAIEMMDGVAKRPFVYRQLMPATANLVEEIVPARLEQRFTDWLAADPHKHNFIYRYFSNATDSTNTRYAFRYYVLFVMCFASYLFGIVALRAVCCEIYPDATSATLAAFTLALVFPMLTTEGGYMYDMTEVLFMALAVLSALRGRLLLLGAIALLATYNKESFVFFILTLYPLLREKFSRRAGLAIQGVLLTLALSVNLWVKLRYAANPGGFVVNQLGEHVRWLLSPSSYMLFEVNYGAVTTKGLNIVHLIVVAFVIKNAWPYVPRTLKRHGWMALSINVPLFVLFCYRGELRNLSMLFVAFTVLLSVNISRYFQKVYRGHAYSTDDDLEPLAEPIAEPMGPPSILEPDRALHLQ</sequence>
<reference evidence="2 3" key="1">
    <citation type="journal article" date="2018" name="Environ. Microbiol.">
        <title>Isolation and genomic characterization of Novimethylophilus kurashikiensis gen. nov. sp. nov., a new lanthanide-dependent methylotrophic species of Methylophilaceae.</title>
        <authorList>
            <person name="Lv H."/>
            <person name="Sahin N."/>
            <person name="Tani A."/>
        </authorList>
    </citation>
    <scope>NUCLEOTIDE SEQUENCE [LARGE SCALE GENOMIC DNA]</scope>
    <source>
        <strain evidence="2 3">La2-4</strain>
    </source>
</reference>
<evidence type="ECO:0000256" key="1">
    <source>
        <dbReference type="SAM" id="Phobius"/>
    </source>
</evidence>
<feature type="transmembrane region" description="Helical" evidence="1">
    <location>
        <begin position="126"/>
        <end position="148"/>
    </location>
</feature>
<organism evidence="2 3">
    <name type="scientific">Novimethylophilus kurashikiensis</name>
    <dbReference type="NCBI Taxonomy" id="1825523"/>
    <lineage>
        <taxon>Bacteria</taxon>
        <taxon>Pseudomonadati</taxon>
        <taxon>Pseudomonadota</taxon>
        <taxon>Betaproteobacteria</taxon>
        <taxon>Nitrosomonadales</taxon>
        <taxon>Methylophilaceae</taxon>
        <taxon>Novimethylophilus</taxon>
    </lineage>
</organism>
<keyword evidence="3" id="KW-1185">Reference proteome</keyword>
<name>A0A2R5F5M9_9PROT</name>
<dbReference type="Proteomes" id="UP000245081">
    <property type="component" value="Unassembled WGS sequence"/>
</dbReference>
<feature type="transmembrane region" description="Helical" evidence="1">
    <location>
        <begin position="349"/>
        <end position="368"/>
    </location>
</feature>
<gene>
    <name evidence="2" type="ORF">NMK_1183</name>
</gene>
<dbReference type="EMBL" id="BDOQ01000003">
    <property type="protein sequence ID" value="GBG13632.1"/>
    <property type="molecule type" value="Genomic_DNA"/>
</dbReference>
<evidence type="ECO:0000313" key="3">
    <source>
        <dbReference type="Proteomes" id="UP000245081"/>
    </source>
</evidence>
<feature type="transmembrane region" description="Helical" evidence="1">
    <location>
        <begin position="236"/>
        <end position="255"/>
    </location>
</feature>
<dbReference type="OrthoDB" id="8744808at2"/>
<accession>A0A2R5F5M9</accession>
<comment type="caution">
    <text evidence="2">The sequence shown here is derived from an EMBL/GenBank/DDBJ whole genome shotgun (WGS) entry which is preliminary data.</text>
</comment>
<protein>
    <submittedName>
        <fullName evidence="2">TonB-dependent receptor</fullName>
    </submittedName>
</protein>
<keyword evidence="1" id="KW-0472">Membrane</keyword>